<feature type="region of interest" description="Disordered" evidence="1">
    <location>
        <begin position="13"/>
        <end position="45"/>
    </location>
</feature>
<evidence type="ECO:0000256" key="1">
    <source>
        <dbReference type="SAM" id="MobiDB-lite"/>
    </source>
</evidence>
<protein>
    <submittedName>
        <fullName evidence="2">Uncharacterized protein</fullName>
    </submittedName>
</protein>
<dbReference type="EMBL" id="CM018033">
    <property type="protein sequence ID" value="KAA8544774.1"/>
    <property type="molecule type" value="Genomic_DNA"/>
</dbReference>
<evidence type="ECO:0000313" key="2">
    <source>
        <dbReference type="EMBL" id="KAA8544774.1"/>
    </source>
</evidence>
<name>A0A5J5BQ47_9ASTE</name>
<keyword evidence="3" id="KW-1185">Reference proteome</keyword>
<dbReference type="AlphaFoldDB" id="A0A5J5BQ47"/>
<gene>
    <name evidence="2" type="ORF">F0562_019522</name>
</gene>
<evidence type="ECO:0000313" key="3">
    <source>
        <dbReference type="Proteomes" id="UP000325577"/>
    </source>
</evidence>
<proteinExistence type="predicted"/>
<accession>A0A5J5BQ47</accession>
<sequence length="105" mass="11950">MIKGNIHFHVVLPSRPHLPNSSPTRDSNVAGTFTPLSRKRGKEVVHSSSREEGFLLELWGRMTPHYPPIKDALRMALHIMAALGEIKYKSHDLEAQLQAPTYEFY</sequence>
<organism evidence="2 3">
    <name type="scientific">Nyssa sinensis</name>
    <dbReference type="NCBI Taxonomy" id="561372"/>
    <lineage>
        <taxon>Eukaryota</taxon>
        <taxon>Viridiplantae</taxon>
        <taxon>Streptophyta</taxon>
        <taxon>Embryophyta</taxon>
        <taxon>Tracheophyta</taxon>
        <taxon>Spermatophyta</taxon>
        <taxon>Magnoliopsida</taxon>
        <taxon>eudicotyledons</taxon>
        <taxon>Gunneridae</taxon>
        <taxon>Pentapetalae</taxon>
        <taxon>asterids</taxon>
        <taxon>Cornales</taxon>
        <taxon>Nyssaceae</taxon>
        <taxon>Nyssa</taxon>
    </lineage>
</organism>
<feature type="compositionally biased region" description="Polar residues" evidence="1">
    <location>
        <begin position="19"/>
        <end position="35"/>
    </location>
</feature>
<reference evidence="2 3" key="1">
    <citation type="submission" date="2019-09" db="EMBL/GenBank/DDBJ databases">
        <title>A chromosome-level genome assembly of the Chinese tupelo Nyssa sinensis.</title>
        <authorList>
            <person name="Yang X."/>
            <person name="Kang M."/>
            <person name="Yang Y."/>
            <person name="Xiong H."/>
            <person name="Wang M."/>
            <person name="Zhang Z."/>
            <person name="Wang Z."/>
            <person name="Wu H."/>
            <person name="Ma T."/>
            <person name="Liu J."/>
            <person name="Xi Z."/>
        </authorList>
    </citation>
    <scope>NUCLEOTIDE SEQUENCE [LARGE SCALE GENOMIC DNA]</scope>
    <source>
        <strain evidence="2">J267</strain>
        <tissue evidence="2">Leaf</tissue>
    </source>
</reference>
<dbReference type="Proteomes" id="UP000325577">
    <property type="component" value="Linkage Group LG10"/>
</dbReference>